<name>D4KXV7_9FIRM</name>
<gene>
    <name evidence="8" type="ORF">RO1_16010</name>
</gene>
<dbReference type="AlphaFoldDB" id="D4KXV7"/>
<comment type="similarity">
    <text evidence="2">Belongs to the VirD4/TraG family.</text>
</comment>
<dbReference type="Gene3D" id="3.40.50.300">
    <property type="entry name" value="P-loop containing nucleotide triphosphate hydrolases"/>
    <property type="match status" value="1"/>
</dbReference>
<evidence type="ECO:0000256" key="4">
    <source>
        <dbReference type="ARBA" id="ARBA00022692"/>
    </source>
</evidence>
<evidence type="ECO:0000256" key="6">
    <source>
        <dbReference type="ARBA" id="ARBA00023136"/>
    </source>
</evidence>
<evidence type="ECO:0000256" key="1">
    <source>
        <dbReference type="ARBA" id="ARBA00004651"/>
    </source>
</evidence>
<dbReference type="PATRIC" id="fig|718255.3.peg.2795"/>
<evidence type="ECO:0000256" key="2">
    <source>
        <dbReference type="ARBA" id="ARBA00008806"/>
    </source>
</evidence>
<dbReference type="KEGG" id="rix:RO1_16010"/>
<keyword evidence="4" id="KW-0812">Transmembrane</keyword>
<dbReference type="InterPro" id="IPR027417">
    <property type="entry name" value="P-loop_NTPase"/>
</dbReference>
<dbReference type="Proteomes" id="UP000008953">
    <property type="component" value="Chromosome"/>
</dbReference>
<evidence type="ECO:0000256" key="7">
    <source>
        <dbReference type="SAM" id="MobiDB-lite"/>
    </source>
</evidence>
<organism evidence="8 9">
    <name type="scientific">Roseburia intestinalis XB6B4</name>
    <dbReference type="NCBI Taxonomy" id="718255"/>
    <lineage>
        <taxon>Bacteria</taxon>
        <taxon>Bacillati</taxon>
        <taxon>Bacillota</taxon>
        <taxon>Clostridia</taxon>
        <taxon>Lachnospirales</taxon>
        <taxon>Lachnospiraceae</taxon>
        <taxon>Roseburia</taxon>
    </lineage>
</organism>
<dbReference type="SUPFAM" id="SSF52540">
    <property type="entry name" value="P-loop containing nucleoside triphosphate hydrolases"/>
    <property type="match status" value="1"/>
</dbReference>
<dbReference type="CDD" id="cd01127">
    <property type="entry name" value="TrwB_TraG_TraD_VirD4"/>
    <property type="match status" value="1"/>
</dbReference>
<keyword evidence="6" id="KW-0472">Membrane</keyword>
<dbReference type="Pfam" id="PF02534">
    <property type="entry name" value="T4SS-DNA_transf"/>
    <property type="match status" value="1"/>
</dbReference>
<dbReference type="PANTHER" id="PTHR37937:SF1">
    <property type="entry name" value="CONJUGATIVE TRANSFER: DNA TRANSPORT"/>
    <property type="match status" value="1"/>
</dbReference>
<sequence length="453" mass="50832">MQALQKKYYGYHTAVIDLRNPTRSDGDNMLHLVNKYMDEYLADHTDLSAKAKAEKYAKITAKTIISSGGTDSSSYGQNAFFYDAAEGVLTAAILLIAEFCPDGKRHIISVFKLIQDLLAPSKVKGKNQFQLLLAKLPDTHKAKWFAGAALNTAEQSMQSVLSTALSRLNAFLDSELEQILCFDTAIDAELFCKQKTAVFLVMPEEDNTKYFIISLILQQLYREILVVADENGGKLDNRVVFYWDEVGTIPKIESAEMMFSASRSRRVSIVPMIQSFAQLNKNYGKEGAEIIIDNCQDTIFGGFAPNSESAEVLSKSLGNKTVMSGSISRGKNDPSQSLQMIQRPLMTADELKSLPKGNFIVSKTGTHPMRTKLKLFLKWGITFEEPYEIEEKSARKVAYADKQEIEEEIIRRYMCCMEEPDETPAETARTGGMQQTPLTDTMKKMRQTLRTED</sequence>
<dbReference type="GO" id="GO:0005886">
    <property type="term" value="C:plasma membrane"/>
    <property type="evidence" value="ECO:0007669"/>
    <property type="project" value="UniProtKB-SubCell"/>
</dbReference>
<protein>
    <submittedName>
        <fullName evidence="8">Type IV secretory pathway, VirD4 components</fullName>
    </submittedName>
</protein>
<evidence type="ECO:0000256" key="5">
    <source>
        <dbReference type="ARBA" id="ARBA00022989"/>
    </source>
</evidence>
<proteinExistence type="inferred from homology"/>
<evidence type="ECO:0000313" key="9">
    <source>
        <dbReference type="Proteomes" id="UP000008953"/>
    </source>
</evidence>
<comment type="subcellular location">
    <subcellularLocation>
        <location evidence="1">Cell membrane</location>
        <topology evidence="1">Multi-pass membrane protein</topology>
    </subcellularLocation>
</comment>
<dbReference type="PANTHER" id="PTHR37937">
    <property type="entry name" value="CONJUGATIVE TRANSFER: DNA TRANSPORT"/>
    <property type="match status" value="1"/>
</dbReference>
<dbReference type="InterPro" id="IPR051539">
    <property type="entry name" value="T4SS-coupling_protein"/>
</dbReference>
<evidence type="ECO:0000313" key="8">
    <source>
        <dbReference type="EMBL" id="CBL12197.1"/>
    </source>
</evidence>
<keyword evidence="5" id="KW-1133">Transmembrane helix</keyword>
<reference evidence="8 9" key="2">
    <citation type="submission" date="2010-03" db="EMBL/GenBank/DDBJ databases">
        <authorList>
            <person name="Pajon A."/>
        </authorList>
    </citation>
    <scope>NUCLEOTIDE SEQUENCE [LARGE SCALE GENOMIC DNA]</scope>
    <source>
        <strain evidence="8 9">XB6B4</strain>
    </source>
</reference>
<keyword evidence="3" id="KW-1003">Cell membrane</keyword>
<dbReference type="EMBL" id="FP929050">
    <property type="protein sequence ID" value="CBL12197.1"/>
    <property type="molecule type" value="Genomic_DNA"/>
</dbReference>
<dbReference type="InterPro" id="IPR003688">
    <property type="entry name" value="TraG/VirD4"/>
</dbReference>
<accession>D4KXV7</accession>
<dbReference type="HOGENOM" id="CLU_015347_6_2_9"/>
<feature type="region of interest" description="Disordered" evidence="7">
    <location>
        <begin position="422"/>
        <end position="453"/>
    </location>
</feature>
<reference evidence="8 9" key="1">
    <citation type="submission" date="2010-03" db="EMBL/GenBank/DDBJ databases">
        <title>The genome sequence of Roseburia intestinalis XB6B4.</title>
        <authorList>
            <consortium name="metaHIT consortium -- http://www.metahit.eu/"/>
            <person name="Pajon A."/>
            <person name="Turner K."/>
            <person name="Parkhill J."/>
            <person name="Bernalier A."/>
        </authorList>
    </citation>
    <scope>NUCLEOTIDE SEQUENCE [LARGE SCALE GENOMIC DNA]</scope>
    <source>
        <strain evidence="8 9">XB6B4</strain>
    </source>
</reference>
<evidence type="ECO:0000256" key="3">
    <source>
        <dbReference type="ARBA" id="ARBA00022475"/>
    </source>
</evidence>